<proteinExistence type="inferred from homology"/>
<accession>A0A928TQ45</accession>
<organism evidence="5 6">
    <name type="scientific">candidate division WWE3 bacterium</name>
    <dbReference type="NCBI Taxonomy" id="2053526"/>
    <lineage>
        <taxon>Bacteria</taxon>
        <taxon>Katanobacteria</taxon>
    </lineage>
</organism>
<evidence type="ECO:0000313" key="6">
    <source>
        <dbReference type="Proteomes" id="UP000710385"/>
    </source>
</evidence>
<sequence>MPYTLPPHAQRVFDGVLFNVWQWDQELYDGSHATYECATRHDSASMIAFSDPKTILLTEQEQPSREKPFLDVPGGRVDKGETAEHAARREFEEETGLRVGRMRHFQTIHLEGSTRFSISLFLGTDLTNHAEGSHTEPGEKIRLRPVPWEEAVRLSLNGALRQAWVMLAILRMEYDPETRRMLDEFLKQSGA</sequence>
<evidence type="ECO:0000256" key="1">
    <source>
        <dbReference type="ARBA" id="ARBA00001946"/>
    </source>
</evidence>
<dbReference type="PROSITE" id="PS51462">
    <property type="entry name" value="NUDIX"/>
    <property type="match status" value="1"/>
</dbReference>
<keyword evidence="2 3" id="KW-0378">Hydrolase</keyword>
<name>A0A928TQ45_UNCKA</name>
<evidence type="ECO:0000256" key="3">
    <source>
        <dbReference type="RuleBase" id="RU003476"/>
    </source>
</evidence>
<gene>
    <name evidence="5" type="ORF">HS096_02175</name>
</gene>
<dbReference type="CDD" id="cd03424">
    <property type="entry name" value="NUDIX_ADPRase_Nudt5_UGPPase_Nudt14"/>
    <property type="match status" value="1"/>
</dbReference>
<evidence type="ECO:0000313" key="5">
    <source>
        <dbReference type="EMBL" id="MBE7525177.1"/>
    </source>
</evidence>
<dbReference type="GO" id="GO:0016462">
    <property type="term" value="F:pyrophosphatase activity"/>
    <property type="evidence" value="ECO:0007669"/>
    <property type="project" value="UniProtKB-ARBA"/>
</dbReference>
<comment type="caution">
    <text evidence="5">The sequence shown here is derived from an EMBL/GenBank/DDBJ whole genome shotgun (WGS) entry which is preliminary data.</text>
</comment>
<dbReference type="GO" id="GO:0019693">
    <property type="term" value="P:ribose phosphate metabolic process"/>
    <property type="evidence" value="ECO:0007669"/>
    <property type="project" value="TreeGrafter"/>
</dbReference>
<comment type="similarity">
    <text evidence="3">Belongs to the Nudix hydrolase family.</text>
</comment>
<dbReference type="SUPFAM" id="SSF55811">
    <property type="entry name" value="Nudix"/>
    <property type="match status" value="1"/>
</dbReference>
<dbReference type="InterPro" id="IPR020476">
    <property type="entry name" value="Nudix_hydrolase"/>
</dbReference>
<evidence type="ECO:0000256" key="2">
    <source>
        <dbReference type="ARBA" id="ARBA00022801"/>
    </source>
</evidence>
<dbReference type="Proteomes" id="UP000710385">
    <property type="component" value="Unassembled WGS sequence"/>
</dbReference>
<dbReference type="AlphaFoldDB" id="A0A928TQ45"/>
<feature type="domain" description="Nudix hydrolase" evidence="4">
    <location>
        <begin position="39"/>
        <end position="168"/>
    </location>
</feature>
<dbReference type="Gene3D" id="3.90.79.10">
    <property type="entry name" value="Nucleoside Triphosphate Pyrophosphohydrolase"/>
    <property type="match status" value="1"/>
</dbReference>
<dbReference type="Pfam" id="PF00293">
    <property type="entry name" value="NUDIX"/>
    <property type="match status" value="1"/>
</dbReference>
<evidence type="ECO:0000259" key="4">
    <source>
        <dbReference type="PROSITE" id="PS51462"/>
    </source>
</evidence>
<protein>
    <submittedName>
        <fullName evidence="5">NUDIX hydrolase</fullName>
    </submittedName>
</protein>
<dbReference type="GO" id="GO:0006753">
    <property type="term" value="P:nucleoside phosphate metabolic process"/>
    <property type="evidence" value="ECO:0007669"/>
    <property type="project" value="TreeGrafter"/>
</dbReference>
<dbReference type="EMBL" id="JABTTY010000001">
    <property type="protein sequence ID" value="MBE7525177.1"/>
    <property type="molecule type" value="Genomic_DNA"/>
</dbReference>
<dbReference type="PANTHER" id="PTHR11839">
    <property type="entry name" value="UDP/ADP-SUGAR PYROPHOSPHATASE"/>
    <property type="match status" value="1"/>
</dbReference>
<dbReference type="InterPro" id="IPR000086">
    <property type="entry name" value="NUDIX_hydrolase_dom"/>
</dbReference>
<dbReference type="PROSITE" id="PS00893">
    <property type="entry name" value="NUDIX_BOX"/>
    <property type="match status" value="1"/>
</dbReference>
<dbReference type="InterPro" id="IPR015797">
    <property type="entry name" value="NUDIX_hydrolase-like_dom_sf"/>
</dbReference>
<dbReference type="PANTHER" id="PTHR11839:SF18">
    <property type="entry name" value="NUDIX HYDROLASE DOMAIN-CONTAINING PROTEIN"/>
    <property type="match status" value="1"/>
</dbReference>
<reference evidence="5" key="1">
    <citation type="submission" date="2020-05" db="EMBL/GenBank/DDBJ databases">
        <title>High-Quality Genomes of Partial-Nitritation/Anammox System by Hierarchical Clustering Based Hybrid Assembly.</title>
        <authorList>
            <person name="Liu L."/>
            <person name="Wang Y."/>
            <person name="Che Y."/>
            <person name="Chen Y."/>
            <person name="Xia Y."/>
            <person name="Luo R."/>
            <person name="Cheng S.H."/>
            <person name="Zheng C."/>
            <person name="Zhang T."/>
        </authorList>
    </citation>
    <scope>NUCLEOTIDE SEQUENCE</scope>
    <source>
        <strain evidence="5">H1_PAT1</strain>
    </source>
</reference>
<comment type="cofactor">
    <cofactor evidence="1">
        <name>Mg(2+)</name>
        <dbReference type="ChEBI" id="CHEBI:18420"/>
    </cofactor>
</comment>
<dbReference type="InterPro" id="IPR020084">
    <property type="entry name" value="NUDIX_hydrolase_CS"/>
</dbReference>
<dbReference type="PRINTS" id="PR00502">
    <property type="entry name" value="NUDIXFAMILY"/>
</dbReference>